<dbReference type="Proteomes" id="UP000828390">
    <property type="component" value="Unassembled WGS sequence"/>
</dbReference>
<proteinExistence type="predicted"/>
<name>A0A9D4BMA6_DREPO</name>
<accession>A0A9D4BMA6</accession>
<evidence type="ECO:0000313" key="1">
    <source>
        <dbReference type="EMBL" id="KAH3700233.1"/>
    </source>
</evidence>
<dbReference type="AlphaFoldDB" id="A0A9D4BMA6"/>
<evidence type="ECO:0000313" key="2">
    <source>
        <dbReference type="Proteomes" id="UP000828390"/>
    </source>
</evidence>
<comment type="caution">
    <text evidence="1">The sequence shown here is derived from an EMBL/GenBank/DDBJ whole genome shotgun (WGS) entry which is preliminary data.</text>
</comment>
<keyword evidence="2" id="KW-1185">Reference proteome</keyword>
<protein>
    <submittedName>
        <fullName evidence="1">Uncharacterized protein</fullName>
    </submittedName>
</protein>
<dbReference type="EMBL" id="JAIWYP010000015">
    <property type="protein sequence ID" value="KAH3700233.1"/>
    <property type="molecule type" value="Genomic_DNA"/>
</dbReference>
<sequence>MQCCKECLGTCNRQSATVPRLSRHMQETPRWCHPDHRSTCKRLTDSLRRCKDRLGTCRRFQNSLRRIEKLSGTVTDCLGVA</sequence>
<reference evidence="1" key="2">
    <citation type="submission" date="2020-11" db="EMBL/GenBank/DDBJ databases">
        <authorList>
            <person name="McCartney M.A."/>
            <person name="Auch B."/>
            <person name="Kono T."/>
            <person name="Mallez S."/>
            <person name="Becker A."/>
            <person name="Gohl D.M."/>
            <person name="Silverstein K.A.T."/>
            <person name="Koren S."/>
            <person name="Bechman K.B."/>
            <person name="Herman A."/>
            <person name="Abrahante J.E."/>
            <person name="Garbe J."/>
        </authorList>
    </citation>
    <scope>NUCLEOTIDE SEQUENCE</scope>
    <source>
        <strain evidence="1">Duluth1</strain>
        <tissue evidence="1">Whole animal</tissue>
    </source>
</reference>
<gene>
    <name evidence="1" type="ORF">DPMN_075205</name>
</gene>
<reference evidence="1" key="1">
    <citation type="journal article" date="2019" name="bioRxiv">
        <title>The Genome of the Zebra Mussel, Dreissena polymorpha: A Resource for Invasive Species Research.</title>
        <authorList>
            <person name="McCartney M.A."/>
            <person name="Auch B."/>
            <person name="Kono T."/>
            <person name="Mallez S."/>
            <person name="Zhang Y."/>
            <person name="Obille A."/>
            <person name="Becker A."/>
            <person name="Abrahante J.E."/>
            <person name="Garbe J."/>
            <person name="Badalamenti J.P."/>
            <person name="Herman A."/>
            <person name="Mangelson H."/>
            <person name="Liachko I."/>
            <person name="Sullivan S."/>
            <person name="Sone E.D."/>
            <person name="Koren S."/>
            <person name="Silverstein K.A.T."/>
            <person name="Beckman K.B."/>
            <person name="Gohl D.M."/>
        </authorList>
    </citation>
    <scope>NUCLEOTIDE SEQUENCE</scope>
    <source>
        <strain evidence="1">Duluth1</strain>
        <tissue evidence="1">Whole animal</tissue>
    </source>
</reference>
<organism evidence="1 2">
    <name type="scientific">Dreissena polymorpha</name>
    <name type="common">Zebra mussel</name>
    <name type="synonym">Mytilus polymorpha</name>
    <dbReference type="NCBI Taxonomy" id="45954"/>
    <lineage>
        <taxon>Eukaryota</taxon>
        <taxon>Metazoa</taxon>
        <taxon>Spiralia</taxon>
        <taxon>Lophotrochozoa</taxon>
        <taxon>Mollusca</taxon>
        <taxon>Bivalvia</taxon>
        <taxon>Autobranchia</taxon>
        <taxon>Heteroconchia</taxon>
        <taxon>Euheterodonta</taxon>
        <taxon>Imparidentia</taxon>
        <taxon>Neoheterodontei</taxon>
        <taxon>Myida</taxon>
        <taxon>Dreissenoidea</taxon>
        <taxon>Dreissenidae</taxon>
        <taxon>Dreissena</taxon>
    </lineage>
</organism>